<protein>
    <submittedName>
        <fullName evidence="4">GNAT family acetyltransferase</fullName>
    </submittedName>
</protein>
<dbReference type="AlphaFoldDB" id="A0A6J5F6G8"/>
<gene>
    <name evidence="4" type="ORF">BPA30113_07459</name>
</gene>
<sequence length="158" mass="17936">MSVAIRSAVAEDWPKLRQLFMEVRRDAYPWLEPEKIRSEDLDEQTQGELLLIAEDDSGLPAGFVSVWEPDNFIHHLYVGLDRQRLGVGRALLHALPEWPTARYRLKCLTRNLSALSFYRACNFIEVGSGISEDGDYILLESRGGPPGDLESDARHRQA</sequence>
<dbReference type="PANTHER" id="PTHR43877">
    <property type="entry name" value="AMINOALKYLPHOSPHONATE N-ACETYLTRANSFERASE-RELATED-RELATED"/>
    <property type="match status" value="1"/>
</dbReference>
<accession>A0A6J5F6G8</accession>
<keyword evidence="5" id="KW-1185">Reference proteome</keyword>
<dbReference type="GO" id="GO:0016747">
    <property type="term" value="F:acyltransferase activity, transferring groups other than amino-acyl groups"/>
    <property type="evidence" value="ECO:0007669"/>
    <property type="project" value="InterPro"/>
</dbReference>
<dbReference type="InterPro" id="IPR016181">
    <property type="entry name" value="Acyl_CoA_acyltransferase"/>
</dbReference>
<proteinExistence type="predicted"/>
<keyword evidence="2" id="KW-0012">Acyltransferase</keyword>
<feature type="domain" description="N-acetyltransferase" evidence="3">
    <location>
        <begin position="3"/>
        <end position="145"/>
    </location>
</feature>
<evidence type="ECO:0000313" key="5">
    <source>
        <dbReference type="Proteomes" id="UP000494330"/>
    </source>
</evidence>
<dbReference type="InterPro" id="IPR000182">
    <property type="entry name" value="GNAT_dom"/>
</dbReference>
<reference evidence="4 5" key="1">
    <citation type="submission" date="2019-09" db="EMBL/GenBank/DDBJ databases">
        <authorList>
            <person name="Depoorter E."/>
        </authorList>
    </citation>
    <scope>NUCLEOTIDE SEQUENCE [LARGE SCALE GENOMIC DNA]</scope>
    <source>
        <strain evidence="4">LMG 30113</strain>
    </source>
</reference>
<evidence type="ECO:0000256" key="1">
    <source>
        <dbReference type="ARBA" id="ARBA00022679"/>
    </source>
</evidence>
<organism evidence="4 5">
    <name type="scientific">Burkholderia paludis</name>
    <dbReference type="NCBI Taxonomy" id="1506587"/>
    <lineage>
        <taxon>Bacteria</taxon>
        <taxon>Pseudomonadati</taxon>
        <taxon>Pseudomonadota</taxon>
        <taxon>Betaproteobacteria</taxon>
        <taxon>Burkholderiales</taxon>
        <taxon>Burkholderiaceae</taxon>
        <taxon>Burkholderia</taxon>
        <taxon>Burkholderia cepacia complex</taxon>
    </lineage>
</organism>
<dbReference type="Proteomes" id="UP000494330">
    <property type="component" value="Unassembled WGS sequence"/>
</dbReference>
<dbReference type="CDD" id="cd04301">
    <property type="entry name" value="NAT_SF"/>
    <property type="match status" value="1"/>
</dbReference>
<dbReference type="SUPFAM" id="SSF55729">
    <property type="entry name" value="Acyl-CoA N-acyltransferases (Nat)"/>
    <property type="match status" value="1"/>
</dbReference>
<evidence type="ECO:0000259" key="3">
    <source>
        <dbReference type="PROSITE" id="PS51186"/>
    </source>
</evidence>
<dbReference type="EMBL" id="CABVQD010000059">
    <property type="protein sequence ID" value="VWC47754.1"/>
    <property type="molecule type" value="Genomic_DNA"/>
</dbReference>
<evidence type="ECO:0000256" key="2">
    <source>
        <dbReference type="ARBA" id="ARBA00023315"/>
    </source>
</evidence>
<keyword evidence="1 4" id="KW-0808">Transferase</keyword>
<name>A0A6J5F6G8_9BURK</name>
<dbReference type="InterPro" id="IPR050832">
    <property type="entry name" value="Bact_Acetyltransf"/>
</dbReference>
<dbReference type="PANTHER" id="PTHR43877:SF2">
    <property type="entry name" value="AMINOALKYLPHOSPHONATE N-ACETYLTRANSFERASE-RELATED"/>
    <property type="match status" value="1"/>
</dbReference>
<dbReference type="Pfam" id="PF00583">
    <property type="entry name" value="Acetyltransf_1"/>
    <property type="match status" value="1"/>
</dbReference>
<dbReference type="RefSeq" id="WP_081896870.1">
    <property type="nucleotide sequence ID" value="NZ_CABVQD010000059.1"/>
</dbReference>
<dbReference type="Gene3D" id="3.40.630.30">
    <property type="match status" value="1"/>
</dbReference>
<dbReference type="PROSITE" id="PS51186">
    <property type="entry name" value="GNAT"/>
    <property type="match status" value="1"/>
</dbReference>
<evidence type="ECO:0000313" key="4">
    <source>
        <dbReference type="EMBL" id="VWC47754.1"/>
    </source>
</evidence>